<comment type="caution">
    <text evidence="2">The sequence shown here is derived from an EMBL/GenBank/DDBJ whole genome shotgun (WGS) entry which is preliminary data.</text>
</comment>
<feature type="transmembrane region" description="Helical" evidence="1">
    <location>
        <begin position="20"/>
        <end position="42"/>
    </location>
</feature>
<name>A0A938BKE2_9BACT</name>
<protein>
    <submittedName>
        <fullName evidence="2">Uncharacterized protein</fullName>
    </submittedName>
</protein>
<sequence length="65" mass="6947">MAEEVVEDRQPKRRKPKVKLGGQLIPILLGAVPIFLVMGLLARGGAPMHRGIFAFWVLAVGGGLA</sequence>
<keyword evidence="1" id="KW-0812">Transmembrane</keyword>
<evidence type="ECO:0000313" key="2">
    <source>
        <dbReference type="EMBL" id="MBM3274131.1"/>
    </source>
</evidence>
<dbReference type="Proteomes" id="UP000703893">
    <property type="component" value="Unassembled WGS sequence"/>
</dbReference>
<accession>A0A938BKE2</accession>
<keyword evidence="1" id="KW-1133">Transmembrane helix</keyword>
<keyword evidence="1" id="KW-0472">Membrane</keyword>
<organism evidence="2 3">
    <name type="scientific">Candidatus Tanganyikabacteria bacterium</name>
    <dbReference type="NCBI Taxonomy" id="2961651"/>
    <lineage>
        <taxon>Bacteria</taxon>
        <taxon>Bacillati</taxon>
        <taxon>Candidatus Sericytochromatia</taxon>
        <taxon>Candidatus Tanganyikabacteria</taxon>
    </lineage>
</organism>
<dbReference type="AlphaFoldDB" id="A0A938BKE2"/>
<gene>
    <name evidence="2" type="ORF">FJZ00_03195</name>
</gene>
<dbReference type="EMBL" id="VGJX01000130">
    <property type="protein sequence ID" value="MBM3274131.1"/>
    <property type="molecule type" value="Genomic_DNA"/>
</dbReference>
<feature type="non-terminal residue" evidence="2">
    <location>
        <position position="65"/>
    </location>
</feature>
<proteinExistence type="predicted"/>
<reference evidence="2 3" key="1">
    <citation type="submission" date="2019-03" db="EMBL/GenBank/DDBJ databases">
        <title>Lake Tanganyika Metagenome-Assembled Genomes (MAGs).</title>
        <authorList>
            <person name="Tran P."/>
        </authorList>
    </citation>
    <scope>NUCLEOTIDE SEQUENCE [LARGE SCALE GENOMIC DNA]</scope>
    <source>
        <strain evidence="2">K_DeepCast_65m_m2_236</strain>
    </source>
</reference>
<evidence type="ECO:0000256" key="1">
    <source>
        <dbReference type="SAM" id="Phobius"/>
    </source>
</evidence>
<evidence type="ECO:0000313" key="3">
    <source>
        <dbReference type="Proteomes" id="UP000703893"/>
    </source>
</evidence>